<feature type="region of interest" description="Interaction with substrate tRNA" evidence="10">
    <location>
        <begin position="53"/>
        <end position="56"/>
    </location>
</feature>
<comment type="caution">
    <text evidence="14">The sequence shown here is derived from an EMBL/GenBank/DDBJ whole genome shotgun (WGS) entry which is preliminary data.</text>
</comment>
<dbReference type="GO" id="GO:0006400">
    <property type="term" value="P:tRNA modification"/>
    <property type="evidence" value="ECO:0007669"/>
    <property type="project" value="TreeGrafter"/>
</dbReference>
<dbReference type="Gene3D" id="1.10.20.140">
    <property type="match status" value="1"/>
</dbReference>
<evidence type="ECO:0000256" key="7">
    <source>
        <dbReference type="ARBA" id="ARBA00022840"/>
    </source>
</evidence>
<evidence type="ECO:0000313" key="14">
    <source>
        <dbReference type="EMBL" id="MBB6145506.1"/>
    </source>
</evidence>
<feature type="site" description="Interaction with substrate tRNA" evidence="10">
    <location>
        <position position="141"/>
    </location>
</feature>
<dbReference type="Gene3D" id="3.40.50.300">
    <property type="entry name" value="P-loop containing nucleotide triphosphate hydrolases"/>
    <property type="match status" value="1"/>
</dbReference>
<comment type="similarity">
    <text evidence="3 10 13">Belongs to the IPP transferase family.</text>
</comment>
<dbReference type="NCBIfam" id="TIGR00174">
    <property type="entry name" value="miaA"/>
    <property type="match status" value="1"/>
</dbReference>
<keyword evidence="4 10" id="KW-0808">Transferase</keyword>
<keyword evidence="15" id="KW-1185">Reference proteome</keyword>
<dbReference type="Proteomes" id="UP000538666">
    <property type="component" value="Unassembled WGS sequence"/>
</dbReference>
<keyword evidence="5 10" id="KW-0819">tRNA processing</keyword>
<dbReference type="Pfam" id="PF01715">
    <property type="entry name" value="IPPT"/>
    <property type="match status" value="1"/>
</dbReference>
<evidence type="ECO:0000256" key="10">
    <source>
        <dbReference type="HAMAP-Rule" id="MF_00185"/>
    </source>
</evidence>
<organism evidence="14 15">
    <name type="scientific">Silvibacterium bohemicum</name>
    <dbReference type="NCBI Taxonomy" id="1577686"/>
    <lineage>
        <taxon>Bacteria</taxon>
        <taxon>Pseudomonadati</taxon>
        <taxon>Acidobacteriota</taxon>
        <taxon>Terriglobia</taxon>
        <taxon>Terriglobales</taxon>
        <taxon>Acidobacteriaceae</taxon>
        <taxon>Silvibacterium</taxon>
    </lineage>
</organism>
<keyword evidence="7 10" id="KW-0067">ATP-binding</keyword>
<feature type="binding site" evidence="10">
    <location>
        <begin position="28"/>
        <end position="35"/>
    </location>
    <ligand>
        <name>ATP</name>
        <dbReference type="ChEBI" id="CHEBI:30616"/>
    </ligand>
</feature>
<keyword evidence="8 10" id="KW-0460">Magnesium</keyword>
<dbReference type="InterPro" id="IPR018022">
    <property type="entry name" value="IPT"/>
</dbReference>
<sequence length="333" mass="36455">MVNPNSLSPESLLPGSSLPAPLLVVLLGPTASGKTALSLALAERFGGEIVSCDSVAVYREMEIGTAKPSPAERQRAPHHLIDVFAPNQQCTAGDYARLARAALAGIASRSRLPIVTGGTGLYLRALIDGLFPGPQRSEDLRARLERSRALHGGAWLWRILHRLDPVTAARIHSNDTPKLIRAIEVCLASRLPISEAWQAGRDRLTGYRILRIGLDPERKALYARINQRAAQMFSEGLVEETRRLIEKFGEPPAGPVRGPLDSLGYKQARAVLQGEMTVAEAIPAAQQGHRNYAKRQLTWFRREPEVQWLKGFGDEAEVVRAAEMAVEAAMRTT</sequence>
<accession>A0A841JVX5</accession>
<reference evidence="14 15" key="1">
    <citation type="submission" date="2020-08" db="EMBL/GenBank/DDBJ databases">
        <title>Genomic Encyclopedia of Type Strains, Phase IV (KMG-IV): sequencing the most valuable type-strain genomes for metagenomic binning, comparative biology and taxonomic classification.</title>
        <authorList>
            <person name="Goeker M."/>
        </authorList>
    </citation>
    <scope>NUCLEOTIDE SEQUENCE [LARGE SCALE GENOMIC DNA]</scope>
    <source>
        <strain evidence="14 15">DSM 103733</strain>
    </source>
</reference>
<dbReference type="EMBL" id="JACHEK010000007">
    <property type="protein sequence ID" value="MBB6145506.1"/>
    <property type="molecule type" value="Genomic_DNA"/>
</dbReference>
<evidence type="ECO:0000256" key="8">
    <source>
        <dbReference type="ARBA" id="ARBA00022842"/>
    </source>
</evidence>
<evidence type="ECO:0000256" key="3">
    <source>
        <dbReference type="ARBA" id="ARBA00005842"/>
    </source>
</evidence>
<protein>
    <recommendedName>
        <fullName evidence="10">tRNA dimethylallyltransferase</fullName>
        <ecNumber evidence="10">2.5.1.75</ecNumber>
    </recommendedName>
    <alternativeName>
        <fullName evidence="10">Dimethylallyl diphosphate:tRNA dimethylallyltransferase</fullName>
        <shortName evidence="10">DMAPP:tRNA dimethylallyltransferase</shortName>
        <shortName evidence="10">DMATase</shortName>
    </alternativeName>
    <alternativeName>
        <fullName evidence="10">Isopentenyl-diphosphate:tRNA isopentenyltransferase</fullName>
        <shortName evidence="10">IPP transferase</shortName>
        <shortName evidence="10">IPPT</shortName>
        <shortName evidence="10">IPTase</shortName>
    </alternativeName>
</protein>
<feature type="binding site" evidence="10">
    <location>
        <begin position="30"/>
        <end position="35"/>
    </location>
    <ligand>
        <name>substrate</name>
    </ligand>
</feature>
<comment type="function">
    <text evidence="2 10 12">Catalyzes the transfer of a dimethylallyl group onto the adenine at position 37 in tRNAs that read codons beginning with uridine, leading to the formation of N6-(dimethylallyl)adenosine (i(6)A).</text>
</comment>
<dbReference type="HAMAP" id="MF_00185">
    <property type="entry name" value="IPP_trans"/>
    <property type="match status" value="1"/>
</dbReference>
<dbReference type="PANTHER" id="PTHR11088:SF60">
    <property type="entry name" value="TRNA DIMETHYLALLYLTRANSFERASE"/>
    <property type="match status" value="1"/>
</dbReference>
<name>A0A841JVX5_9BACT</name>
<dbReference type="EC" id="2.5.1.75" evidence="10"/>
<evidence type="ECO:0000256" key="5">
    <source>
        <dbReference type="ARBA" id="ARBA00022694"/>
    </source>
</evidence>
<feature type="site" description="Interaction with substrate tRNA" evidence="10">
    <location>
        <position position="119"/>
    </location>
</feature>
<dbReference type="SUPFAM" id="SSF52540">
    <property type="entry name" value="P-loop containing nucleoside triphosphate hydrolases"/>
    <property type="match status" value="2"/>
</dbReference>
<evidence type="ECO:0000256" key="13">
    <source>
        <dbReference type="RuleBase" id="RU003785"/>
    </source>
</evidence>
<evidence type="ECO:0000313" key="15">
    <source>
        <dbReference type="Proteomes" id="UP000538666"/>
    </source>
</evidence>
<evidence type="ECO:0000256" key="11">
    <source>
        <dbReference type="RuleBase" id="RU003783"/>
    </source>
</evidence>
<comment type="catalytic activity">
    <reaction evidence="9 10 11">
        <text>adenosine(37) in tRNA + dimethylallyl diphosphate = N(6)-dimethylallyladenosine(37) in tRNA + diphosphate</text>
        <dbReference type="Rhea" id="RHEA:26482"/>
        <dbReference type="Rhea" id="RHEA-COMP:10162"/>
        <dbReference type="Rhea" id="RHEA-COMP:10375"/>
        <dbReference type="ChEBI" id="CHEBI:33019"/>
        <dbReference type="ChEBI" id="CHEBI:57623"/>
        <dbReference type="ChEBI" id="CHEBI:74411"/>
        <dbReference type="ChEBI" id="CHEBI:74415"/>
        <dbReference type="EC" id="2.5.1.75"/>
    </reaction>
</comment>
<proteinExistence type="inferred from homology"/>
<comment type="caution">
    <text evidence="10">Lacks conserved residue(s) required for the propagation of feature annotation.</text>
</comment>
<dbReference type="RefSeq" id="WP_231581447.1">
    <property type="nucleotide sequence ID" value="NZ_JACHEK010000007.1"/>
</dbReference>
<comment type="cofactor">
    <cofactor evidence="1 10">
        <name>Mg(2+)</name>
        <dbReference type="ChEBI" id="CHEBI:18420"/>
    </cofactor>
</comment>
<keyword evidence="6 10" id="KW-0547">Nucleotide-binding</keyword>
<dbReference type="PANTHER" id="PTHR11088">
    <property type="entry name" value="TRNA DIMETHYLALLYLTRANSFERASE"/>
    <property type="match status" value="1"/>
</dbReference>
<evidence type="ECO:0000256" key="4">
    <source>
        <dbReference type="ARBA" id="ARBA00022679"/>
    </source>
</evidence>
<dbReference type="InterPro" id="IPR027417">
    <property type="entry name" value="P-loop_NTPase"/>
</dbReference>
<dbReference type="AlphaFoldDB" id="A0A841JVX5"/>
<evidence type="ECO:0000256" key="1">
    <source>
        <dbReference type="ARBA" id="ARBA00001946"/>
    </source>
</evidence>
<comment type="subunit">
    <text evidence="10">Monomer.</text>
</comment>
<gene>
    <name evidence="10" type="primary">miaA</name>
    <name evidence="14" type="ORF">HNQ77_003467</name>
</gene>
<dbReference type="GO" id="GO:0005524">
    <property type="term" value="F:ATP binding"/>
    <property type="evidence" value="ECO:0007669"/>
    <property type="project" value="UniProtKB-UniRule"/>
</dbReference>
<evidence type="ECO:0000256" key="12">
    <source>
        <dbReference type="RuleBase" id="RU003784"/>
    </source>
</evidence>
<evidence type="ECO:0000256" key="9">
    <source>
        <dbReference type="ARBA" id="ARBA00049563"/>
    </source>
</evidence>
<dbReference type="InterPro" id="IPR039657">
    <property type="entry name" value="Dimethylallyltransferase"/>
</dbReference>
<dbReference type="GO" id="GO:0052381">
    <property type="term" value="F:tRNA dimethylallyltransferase activity"/>
    <property type="evidence" value="ECO:0007669"/>
    <property type="project" value="UniProtKB-UniRule"/>
</dbReference>
<evidence type="ECO:0000256" key="2">
    <source>
        <dbReference type="ARBA" id="ARBA00003213"/>
    </source>
</evidence>
<evidence type="ECO:0000256" key="6">
    <source>
        <dbReference type="ARBA" id="ARBA00022741"/>
    </source>
</evidence>